<dbReference type="Proteomes" id="UP000052257">
    <property type="component" value="Unassembled WGS sequence"/>
</dbReference>
<accession>A0A9W5EXL1</accession>
<reference evidence="1 2" key="1">
    <citation type="submission" date="2015-11" db="EMBL/GenBank/DDBJ databases">
        <authorList>
            <consortium name="Pathogen Informatics"/>
        </authorList>
    </citation>
    <scope>NUCLEOTIDE SEQUENCE [LARGE SCALE GENOMIC DNA]</scope>
    <source>
        <strain evidence="1 2">006A-0191</strain>
    </source>
</reference>
<proteinExistence type="predicted"/>
<dbReference type="EMBL" id="FAUW01000002">
    <property type="protein sequence ID" value="CUU77340.1"/>
    <property type="molecule type" value="Genomic_DNA"/>
</dbReference>
<name>A0A9W5EXL1_CAMHY</name>
<gene>
    <name evidence="1" type="ORF">ERS739220_00857</name>
</gene>
<comment type="caution">
    <text evidence="1">The sequence shown here is derived from an EMBL/GenBank/DDBJ whole genome shotgun (WGS) entry which is preliminary data.</text>
</comment>
<dbReference type="RefSeq" id="WP_059425982.1">
    <property type="nucleotide sequence ID" value="NZ_FAUW01000002.1"/>
</dbReference>
<organism evidence="1 2">
    <name type="scientific">Campylobacter hyointestinalis subsp. hyointestinalis</name>
    <dbReference type="NCBI Taxonomy" id="91352"/>
    <lineage>
        <taxon>Bacteria</taxon>
        <taxon>Pseudomonadati</taxon>
        <taxon>Campylobacterota</taxon>
        <taxon>Epsilonproteobacteria</taxon>
        <taxon>Campylobacterales</taxon>
        <taxon>Campylobacteraceae</taxon>
        <taxon>Campylobacter</taxon>
    </lineage>
</organism>
<dbReference type="InterPro" id="IPR006498">
    <property type="entry name" value="Tail_tube"/>
</dbReference>
<evidence type="ECO:0000313" key="2">
    <source>
        <dbReference type="Proteomes" id="UP000052257"/>
    </source>
</evidence>
<sequence>MAGILVNRSVPQVVQEANVYINGKGYLGVTKKLKLPVIEFETIEAKSALSTNYSTGILKATDIEFTVSKVDKNQFLAIGLNSWTNRVPFLFKASIHQSGKAKDVPLSLAITGDIISWEMSDLEAGKEMEITIKMSAHFIDLNVDSVPMILKDSENMICIVGGVDYLASVRSNLGE</sequence>
<evidence type="ECO:0000313" key="1">
    <source>
        <dbReference type="EMBL" id="CUU77340.1"/>
    </source>
</evidence>
<dbReference type="AlphaFoldDB" id="A0A9W5EXL1"/>
<protein>
    <submittedName>
        <fullName evidence="1">Tail protein</fullName>
    </submittedName>
</protein>
<dbReference type="Pfam" id="PF04985">
    <property type="entry name" value="Phage_tube"/>
    <property type="match status" value="1"/>
</dbReference>